<sequence>MDPSDYKKMMLPVMVLLAFLASVWWAMHLFAETTNSDAWNRADVWNVERVSELCKEMLTREDVLSACPSAQKHQRLRVDADIVYFPHLYKCSISVSALDAVSLYATIDVFPSSSQALERMKERTTEDYTHVLGNLLGMGENSALNLPRNTRVFLLQKNHAYAEITPTGGGMCPESELYQLGTRMYERMDRLPPFNP</sequence>
<dbReference type="Proteomes" id="UP000177574">
    <property type="component" value="Unassembled WGS sequence"/>
</dbReference>
<evidence type="ECO:0000313" key="1">
    <source>
        <dbReference type="EMBL" id="OGL89776.1"/>
    </source>
</evidence>
<proteinExistence type="predicted"/>
<evidence type="ECO:0000313" key="2">
    <source>
        <dbReference type="Proteomes" id="UP000177574"/>
    </source>
</evidence>
<dbReference type="AlphaFoldDB" id="A0A1F7VGZ9"/>
<name>A0A1F7VGZ9_9BACT</name>
<accession>A0A1F7VGZ9</accession>
<organism evidence="1 2">
    <name type="scientific">Candidatus Uhrbacteria bacterium RIFCSPLOWO2_02_FULL_53_10</name>
    <dbReference type="NCBI Taxonomy" id="1802411"/>
    <lineage>
        <taxon>Bacteria</taxon>
        <taxon>Candidatus Uhriibacteriota</taxon>
    </lineage>
</organism>
<reference evidence="1 2" key="1">
    <citation type="journal article" date="2016" name="Nat. Commun.">
        <title>Thousands of microbial genomes shed light on interconnected biogeochemical processes in an aquifer system.</title>
        <authorList>
            <person name="Anantharaman K."/>
            <person name="Brown C.T."/>
            <person name="Hug L.A."/>
            <person name="Sharon I."/>
            <person name="Castelle C.J."/>
            <person name="Probst A.J."/>
            <person name="Thomas B.C."/>
            <person name="Singh A."/>
            <person name="Wilkins M.J."/>
            <person name="Karaoz U."/>
            <person name="Brodie E.L."/>
            <person name="Williams K.H."/>
            <person name="Hubbard S.S."/>
            <person name="Banfield J.F."/>
        </authorList>
    </citation>
    <scope>NUCLEOTIDE SEQUENCE [LARGE SCALE GENOMIC DNA]</scope>
</reference>
<gene>
    <name evidence="1" type="ORF">A3I45_04145</name>
</gene>
<comment type="caution">
    <text evidence="1">The sequence shown here is derived from an EMBL/GenBank/DDBJ whole genome shotgun (WGS) entry which is preliminary data.</text>
</comment>
<protein>
    <submittedName>
        <fullName evidence="1">Uncharacterized protein</fullName>
    </submittedName>
</protein>
<dbReference type="EMBL" id="MGET01000025">
    <property type="protein sequence ID" value="OGL89776.1"/>
    <property type="molecule type" value="Genomic_DNA"/>
</dbReference>